<feature type="domain" description="Pyrroline-5-carboxylate reductase catalytic N-terminal" evidence="11">
    <location>
        <begin position="6"/>
        <end position="101"/>
    </location>
</feature>
<dbReference type="GO" id="GO:0004735">
    <property type="term" value="F:pyrroline-5-carboxylate reductase activity"/>
    <property type="evidence" value="ECO:0007669"/>
    <property type="project" value="UniProtKB-UniRule"/>
</dbReference>
<dbReference type="Proteomes" id="UP000293902">
    <property type="component" value="Chromosome"/>
</dbReference>
<dbReference type="EC" id="1.5.1.2" evidence="8 9"/>
<dbReference type="Pfam" id="PF03807">
    <property type="entry name" value="F420_oxidored"/>
    <property type="match status" value="1"/>
</dbReference>
<evidence type="ECO:0000256" key="4">
    <source>
        <dbReference type="ARBA" id="ARBA00022605"/>
    </source>
</evidence>
<feature type="binding site" evidence="10">
    <location>
        <begin position="72"/>
        <end position="75"/>
    </location>
    <ligand>
        <name>NADP(+)</name>
        <dbReference type="ChEBI" id="CHEBI:58349"/>
    </ligand>
</feature>
<dbReference type="InterPro" id="IPR028939">
    <property type="entry name" value="P5C_Rdtase_cat_N"/>
</dbReference>
<dbReference type="PANTHER" id="PTHR11645:SF0">
    <property type="entry name" value="PYRROLINE-5-CARBOXYLATE REDUCTASE 3"/>
    <property type="match status" value="1"/>
</dbReference>
<evidence type="ECO:0000256" key="10">
    <source>
        <dbReference type="PIRSR" id="PIRSR000193-1"/>
    </source>
</evidence>
<gene>
    <name evidence="8 13" type="primary">proC</name>
    <name evidence="14" type="ORF">DO021_05920</name>
    <name evidence="13" type="ORF">EYB58_01550</name>
</gene>
<evidence type="ECO:0000256" key="7">
    <source>
        <dbReference type="ARBA" id="ARBA00023002"/>
    </source>
</evidence>
<dbReference type="Proteomes" id="UP000248798">
    <property type="component" value="Unassembled WGS sequence"/>
</dbReference>
<feature type="binding site" evidence="10">
    <location>
        <begin position="10"/>
        <end position="15"/>
    </location>
    <ligand>
        <name>NADP(+)</name>
        <dbReference type="ChEBI" id="CHEBI:58349"/>
    </ligand>
</feature>
<feature type="domain" description="Pyrroline-5-carboxylate reductase dimerisation" evidence="12">
    <location>
        <begin position="167"/>
        <end position="269"/>
    </location>
</feature>
<evidence type="ECO:0000313" key="14">
    <source>
        <dbReference type="EMBL" id="RAM02935.1"/>
    </source>
</evidence>
<evidence type="ECO:0000259" key="11">
    <source>
        <dbReference type="Pfam" id="PF03807"/>
    </source>
</evidence>
<sequence length="283" mass="29920">MLQDKKIGFIGSGNMGEALVSGLVMSKAAKPENIICSDIFPETLNAIHEKYGVLTTSDNIEVCEKSEIIIYATKPQILGSVLKETAPALDKSKLVISIAAGVPLAAIAAGLKKELRLIRAMPNICAFVKESATAVCSGQFVQDGDVELARAVFDSVGKTVFIQENVLMDAFTGLSGSGPAYIFTIVDAMADAGVKMGLSRKDSLFLSSQTVLGAARMLLESREHPGQLKDRVASPGGTAIAGIHTLEQGGLRTTLINAVESATNRSKELGDMMVNDFIKNAED</sequence>
<evidence type="ECO:0000256" key="2">
    <source>
        <dbReference type="ARBA" id="ARBA00005525"/>
    </source>
</evidence>
<dbReference type="UniPathway" id="UPA00098">
    <property type="reaction ID" value="UER00361"/>
</dbReference>
<dbReference type="InterPro" id="IPR036291">
    <property type="entry name" value="NAD(P)-bd_dom_sf"/>
</dbReference>
<reference evidence="14 15" key="1">
    <citation type="submission" date="2018-06" db="EMBL/GenBank/DDBJ databases">
        <title>Complete Genome Sequence of Desulfobacter hydrogenophilus (DSM3380).</title>
        <authorList>
            <person name="Marietou A."/>
            <person name="Schreiber L."/>
            <person name="Marshall I."/>
            <person name="Jorgensen B."/>
        </authorList>
    </citation>
    <scope>NUCLEOTIDE SEQUENCE [LARGE SCALE GENOMIC DNA]</scope>
    <source>
        <strain evidence="14 15">DSM 3380</strain>
    </source>
</reference>
<evidence type="ECO:0000256" key="5">
    <source>
        <dbReference type="ARBA" id="ARBA00022650"/>
    </source>
</evidence>
<dbReference type="EMBL" id="CP036313">
    <property type="protein sequence ID" value="QBH11721.1"/>
    <property type="molecule type" value="Genomic_DNA"/>
</dbReference>
<dbReference type="GO" id="GO:0005737">
    <property type="term" value="C:cytoplasm"/>
    <property type="evidence" value="ECO:0007669"/>
    <property type="project" value="UniProtKB-SubCell"/>
</dbReference>
<organism evidence="14 15">
    <name type="scientific">Desulfobacter hydrogenophilus</name>
    <dbReference type="NCBI Taxonomy" id="2291"/>
    <lineage>
        <taxon>Bacteria</taxon>
        <taxon>Pseudomonadati</taxon>
        <taxon>Thermodesulfobacteriota</taxon>
        <taxon>Desulfobacteria</taxon>
        <taxon>Desulfobacterales</taxon>
        <taxon>Desulfobacteraceae</taxon>
        <taxon>Desulfobacter</taxon>
    </lineage>
</organism>
<dbReference type="OrthoDB" id="9805754at2"/>
<dbReference type="FunFam" id="1.10.3730.10:FF:000001">
    <property type="entry name" value="Pyrroline-5-carboxylate reductase"/>
    <property type="match status" value="1"/>
</dbReference>
<comment type="subcellular location">
    <subcellularLocation>
        <location evidence="1 8">Cytoplasm</location>
    </subcellularLocation>
</comment>
<reference evidence="13 16" key="2">
    <citation type="submission" date="2019-02" db="EMBL/GenBank/DDBJ databases">
        <title>Complete genome sequence of Desulfobacter hydrogenophilus AcRS1.</title>
        <authorList>
            <person name="Marietou A."/>
            <person name="Lund M.B."/>
            <person name="Marshall I.P.G."/>
            <person name="Schreiber L."/>
            <person name="Jorgensen B."/>
        </authorList>
    </citation>
    <scope>NUCLEOTIDE SEQUENCE [LARGE SCALE GENOMIC DNA]</scope>
    <source>
        <strain evidence="13 16">AcRS1</strain>
    </source>
</reference>
<dbReference type="RefSeq" id="WP_111954682.1">
    <property type="nucleotide sequence ID" value="NZ_CP036313.1"/>
</dbReference>
<dbReference type="Pfam" id="PF14748">
    <property type="entry name" value="P5CR_dimer"/>
    <property type="match status" value="1"/>
</dbReference>
<dbReference type="InterPro" id="IPR029036">
    <property type="entry name" value="P5CR_dimer"/>
</dbReference>
<evidence type="ECO:0000256" key="3">
    <source>
        <dbReference type="ARBA" id="ARBA00022490"/>
    </source>
</evidence>
<keyword evidence="3 8" id="KW-0963">Cytoplasm</keyword>
<keyword evidence="16" id="KW-1185">Reference proteome</keyword>
<dbReference type="SUPFAM" id="SSF48179">
    <property type="entry name" value="6-phosphogluconate dehydrogenase C-terminal domain-like"/>
    <property type="match status" value="1"/>
</dbReference>
<accession>A0A328FJ44</accession>
<protein>
    <recommendedName>
        <fullName evidence="8 9">Pyrroline-5-carboxylate reductase</fullName>
        <shortName evidence="8">P5C reductase</shortName>
        <shortName evidence="8">P5CR</shortName>
        <ecNumber evidence="8 9">1.5.1.2</ecNumber>
    </recommendedName>
    <alternativeName>
        <fullName evidence="8">PCA reductase</fullName>
    </alternativeName>
</protein>
<keyword evidence="4 8" id="KW-0028">Amino-acid biosynthesis</keyword>
<evidence type="ECO:0000256" key="9">
    <source>
        <dbReference type="NCBIfam" id="TIGR00112"/>
    </source>
</evidence>
<proteinExistence type="inferred from homology"/>
<dbReference type="InterPro" id="IPR008927">
    <property type="entry name" value="6-PGluconate_DH-like_C_sf"/>
</dbReference>
<evidence type="ECO:0000313" key="15">
    <source>
        <dbReference type="Proteomes" id="UP000248798"/>
    </source>
</evidence>
<evidence type="ECO:0000256" key="6">
    <source>
        <dbReference type="ARBA" id="ARBA00022857"/>
    </source>
</evidence>
<comment type="catalytic activity">
    <reaction evidence="8">
        <text>L-proline + NAD(+) = (S)-1-pyrroline-5-carboxylate + NADH + 2 H(+)</text>
        <dbReference type="Rhea" id="RHEA:14105"/>
        <dbReference type="ChEBI" id="CHEBI:15378"/>
        <dbReference type="ChEBI" id="CHEBI:17388"/>
        <dbReference type="ChEBI" id="CHEBI:57540"/>
        <dbReference type="ChEBI" id="CHEBI:57945"/>
        <dbReference type="ChEBI" id="CHEBI:60039"/>
        <dbReference type="EC" id="1.5.1.2"/>
    </reaction>
</comment>
<evidence type="ECO:0000256" key="1">
    <source>
        <dbReference type="ARBA" id="ARBA00004496"/>
    </source>
</evidence>
<feature type="binding site" evidence="10">
    <location>
        <position position="59"/>
    </location>
    <ligand>
        <name>NADPH</name>
        <dbReference type="ChEBI" id="CHEBI:57783"/>
    </ligand>
</feature>
<keyword evidence="5 8" id="KW-0641">Proline biosynthesis</keyword>
<dbReference type="PIRSF" id="PIRSF000193">
    <property type="entry name" value="Pyrrol-5-carb_rd"/>
    <property type="match status" value="1"/>
</dbReference>
<comment type="pathway">
    <text evidence="8">Amino-acid biosynthesis; L-proline biosynthesis; L-proline from L-glutamate 5-semialdehyde: step 1/1.</text>
</comment>
<dbReference type="NCBIfam" id="TIGR00112">
    <property type="entry name" value="proC"/>
    <property type="match status" value="1"/>
</dbReference>
<keyword evidence="7 8" id="KW-0560">Oxidoreductase</keyword>
<dbReference type="PANTHER" id="PTHR11645">
    <property type="entry name" value="PYRROLINE-5-CARBOXYLATE REDUCTASE"/>
    <property type="match status" value="1"/>
</dbReference>
<evidence type="ECO:0000259" key="12">
    <source>
        <dbReference type="Pfam" id="PF14748"/>
    </source>
</evidence>
<dbReference type="SUPFAM" id="SSF51735">
    <property type="entry name" value="NAD(P)-binding Rossmann-fold domains"/>
    <property type="match status" value="1"/>
</dbReference>
<evidence type="ECO:0000313" key="13">
    <source>
        <dbReference type="EMBL" id="QBH11721.1"/>
    </source>
</evidence>
<comment type="function">
    <text evidence="8">Catalyzes the reduction of 1-pyrroline-5-carboxylate (PCA) to L-proline.</text>
</comment>
<dbReference type="AlphaFoldDB" id="A0A328FJ44"/>
<dbReference type="EMBL" id="QLNI01000009">
    <property type="protein sequence ID" value="RAM02935.1"/>
    <property type="molecule type" value="Genomic_DNA"/>
</dbReference>
<dbReference type="Gene3D" id="1.10.3730.10">
    <property type="entry name" value="ProC C-terminal domain-like"/>
    <property type="match status" value="1"/>
</dbReference>
<dbReference type="GO" id="GO:0055129">
    <property type="term" value="P:L-proline biosynthetic process"/>
    <property type="evidence" value="ECO:0007669"/>
    <property type="project" value="UniProtKB-UniRule"/>
</dbReference>
<evidence type="ECO:0000313" key="16">
    <source>
        <dbReference type="Proteomes" id="UP000293902"/>
    </source>
</evidence>
<dbReference type="HAMAP" id="MF_01925">
    <property type="entry name" value="P5C_reductase"/>
    <property type="match status" value="1"/>
</dbReference>
<keyword evidence="6 8" id="KW-0521">NADP</keyword>
<dbReference type="InterPro" id="IPR000304">
    <property type="entry name" value="Pyrroline-COOH_reductase"/>
</dbReference>
<evidence type="ECO:0000256" key="8">
    <source>
        <dbReference type="HAMAP-Rule" id="MF_01925"/>
    </source>
</evidence>
<dbReference type="Gene3D" id="3.40.50.720">
    <property type="entry name" value="NAD(P)-binding Rossmann-like Domain"/>
    <property type="match status" value="1"/>
</dbReference>
<comment type="similarity">
    <text evidence="2 8">Belongs to the pyrroline-5-carboxylate reductase family.</text>
</comment>
<comment type="catalytic activity">
    <reaction evidence="8">
        <text>L-proline + NADP(+) = (S)-1-pyrroline-5-carboxylate + NADPH + 2 H(+)</text>
        <dbReference type="Rhea" id="RHEA:14109"/>
        <dbReference type="ChEBI" id="CHEBI:15378"/>
        <dbReference type="ChEBI" id="CHEBI:17388"/>
        <dbReference type="ChEBI" id="CHEBI:57783"/>
        <dbReference type="ChEBI" id="CHEBI:58349"/>
        <dbReference type="ChEBI" id="CHEBI:60039"/>
        <dbReference type="EC" id="1.5.1.2"/>
    </reaction>
</comment>
<name>A0A328FJ44_9BACT</name>
<dbReference type="FunFam" id="3.40.50.720:FF:000190">
    <property type="entry name" value="Pyrroline-5-carboxylate reductase"/>
    <property type="match status" value="1"/>
</dbReference>